<dbReference type="KEGG" id="ptw:TUM18999_40290"/>
<reference evidence="1 3" key="1">
    <citation type="submission" date="2020-05" db="EMBL/GenBank/DDBJ databases">
        <title>Characterization of novel class B3 metallo-beta-lactamase from novel Pseudomonas species.</title>
        <authorList>
            <person name="Yamada K."/>
            <person name="Aoki K."/>
            <person name="Ishii Y."/>
        </authorList>
    </citation>
    <scope>NUCLEOTIDE SEQUENCE [LARGE SCALE GENOMIC DNA]</scope>
    <source>
        <strain evidence="1 3">TUM18999</strain>
        <strain evidence="2 4">TUM20286</strain>
    </source>
</reference>
<accession>A0A6J4E8U8</accession>
<organism evidence="1 3">
    <name type="scientific">Pseudomonas tohonis</name>
    <dbReference type="NCBI Taxonomy" id="2725477"/>
    <lineage>
        <taxon>Bacteria</taxon>
        <taxon>Pseudomonadati</taxon>
        <taxon>Pseudomonadota</taxon>
        <taxon>Gammaproteobacteria</taxon>
        <taxon>Pseudomonadales</taxon>
        <taxon>Pseudomonadaceae</taxon>
        <taxon>Pseudomonas</taxon>
    </lineage>
</organism>
<evidence type="ECO:0000313" key="3">
    <source>
        <dbReference type="Proteomes" id="UP000509383"/>
    </source>
</evidence>
<gene>
    <name evidence="1" type="ORF">TUM18999_40290</name>
    <name evidence="2" type="ORF">TUM20286_57770</name>
</gene>
<dbReference type="RefSeq" id="WP_173178928.1">
    <property type="nucleotide sequence ID" value="NZ_AP023189.1"/>
</dbReference>
<evidence type="ECO:0000313" key="4">
    <source>
        <dbReference type="Proteomes" id="UP001054892"/>
    </source>
</evidence>
<dbReference type="Proteomes" id="UP000509383">
    <property type="component" value="Chromosome"/>
</dbReference>
<evidence type="ECO:0000313" key="2">
    <source>
        <dbReference type="EMBL" id="GJN56025.1"/>
    </source>
</evidence>
<evidence type="ECO:0000313" key="1">
    <source>
        <dbReference type="EMBL" id="BCG25838.1"/>
    </source>
</evidence>
<sequence length="53" mass="6162">MSRTADVIDLNSYRVRRQARRMAELMWSMYALRSGYAAHQLVQSGSLDRSREA</sequence>
<protein>
    <submittedName>
        <fullName evidence="1">Uncharacterized protein</fullName>
    </submittedName>
</protein>
<keyword evidence="4" id="KW-1185">Reference proteome</keyword>
<name>A0A6J4E8U8_9PSED</name>
<proteinExistence type="predicted"/>
<dbReference type="EMBL" id="BQKM01000024">
    <property type="protein sequence ID" value="GJN56025.1"/>
    <property type="molecule type" value="Genomic_DNA"/>
</dbReference>
<dbReference type="EMBL" id="AP023189">
    <property type="protein sequence ID" value="BCG25838.1"/>
    <property type="molecule type" value="Genomic_DNA"/>
</dbReference>
<dbReference type="AlphaFoldDB" id="A0A6J4E8U8"/>
<dbReference type="Proteomes" id="UP001054892">
    <property type="component" value="Unassembled WGS sequence"/>
</dbReference>